<comment type="caution">
    <text evidence="2">The sequence shown here is derived from an EMBL/GenBank/DDBJ whole genome shotgun (WGS) entry which is preliminary data.</text>
</comment>
<protein>
    <submittedName>
        <fullName evidence="2">Uncharacterized protein</fullName>
    </submittedName>
</protein>
<reference evidence="2 3" key="1">
    <citation type="journal article" date="2012" name="Genome Biol.">
        <title>Sequencing three crocodilian genomes to illuminate the evolution of archosaurs and amniotes.</title>
        <authorList>
            <person name="St John J.A."/>
            <person name="Braun E.L."/>
            <person name="Isberg S.R."/>
            <person name="Miles L.G."/>
            <person name="Chong A.Y."/>
            <person name="Gongora J."/>
            <person name="Dalzell P."/>
            <person name="Moran C."/>
            <person name="Bed'hom B."/>
            <person name="Abzhanov A."/>
            <person name="Burgess S.C."/>
            <person name="Cooksey A.M."/>
            <person name="Castoe T.A."/>
            <person name="Crawford N.G."/>
            <person name="Densmore L.D."/>
            <person name="Drew J.C."/>
            <person name="Edwards S.V."/>
            <person name="Faircloth B.C."/>
            <person name="Fujita M.K."/>
            <person name="Greenwold M.J."/>
            <person name="Hoffmann F.G."/>
            <person name="Howard J.M."/>
            <person name="Iguchi T."/>
            <person name="Janes D.E."/>
            <person name="Khan S.Y."/>
            <person name="Kohno S."/>
            <person name="de Koning A.J."/>
            <person name="Lance S.L."/>
            <person name="McCarthy F.M."/>
            <person name="McCormack J.E."/>
            <person name="Merchant M.E."/>
            <person name="Peterson D.G."/>
            <person name="Pollock D.D."/>
            <person name="Pourmand N."/>
            <person name="Raney B.J."/>
            <person name="Roessler K.A."/>
            <person name="Sanford J.R."/>
            <person name="Sawyer R.H."/>
            <person name="Schmidt C.J."/>
            <person name="Triplett E.W."/>
            <person name="Tuberville T.D."/>
            <person name="Venegas-Anaya M."/>
            <person name="Howard J.T."/>
            <person name="Jarvis E.D."/>
            <person name="Guillette L.J.Jr."/>
            <person name="Glenn T.C."/>
            <person name="Green R.E."/>
            <person name="Ray D.A."/>
        </authorList>
    </citation>
    <scope>NUCLEOTIDE SEQUENCE [LARGE SCALE GENOMIC DNA]</scope>
    <source>
        <strain evidence="2">KSC_2009_1</strain>
    </source>
</reference>
<evidence type="ECO:0000313" key="3">
    <source>
        <dbReference type="Proteomes" id="UP000050525"/>
    </source>
</evidence>
<name>A0A151NQU3_ALLMI</name>
<dbReference type="EMBL" id="AKHW03002337">
    <property type="protein sequence ID" value="KYO39144.1"/>
    <property type="molecule type" value="Genomic_DNA"/>
</dbReference>
<accession>A0A151NQU3</accession>
<dbReference type="Proteomes" id="UP000050525">
    <property type="component" value="Unassembled WGS sequence"/>
</dbReference>
<sequence>MAQACEPETQTPGADIENSGEKGCLVLDPEWAEDVNKGSETLDWKGPSPIPLIVSRPFVSRFLNRTWQTSGKKDSGVKAKIMDHSEMQLETVKQNTNVWEKKYVQNEQLAAMLKEEHENDQALIVELMPMTYLYQHQQLWMLVPKTGPGTVTEPQQPASEPLMESMEVLDKPNPNDSTEPMEPVEPRYELMEVMEQEYEPMVVTEEEYKPMEVTKHLC</sequence>
<keyword evidence="3" id="KW-1185">Reference proteome</keyword>
<proteinExistence type="predicted"/>
<organism evidence="2 3">
    <name type="scientific">Alligator mississippiensis</name>
    <name type="common">American alligator</name>
    <dbReference type="NCBI Taxonomy" id="8496"/>
    <lineage>
        <taxon>Eukaryota</taxon>
        <taxon>Metazoa</taxon>
        <taxon>Chordata</taxon>
        <taxon>Craniata</taxon>
        <taxon>Vertebrata</taxon>
        <taxon>Euteleostomi</taxon>
        <taxon>Archelosauria</taxon>
        <taxon>Archosauria</taxon>
        <taxon>Crocodylia</taxon>
        <taxon>Alligatoridae</taxon>
        <taxon>Alligatorinae</taxon>
        <taxon>Alligator</taxon>
    </lineage>
</organism>
<feature type="region of interest" description="Disordered" evidence="1">
    <location>
        <begin position="1"/>
        <end position="21"/>
    </location>
</feature>
<evidence type="ECO:0000313" key="2">
    <source>
        <dbReference type="EMBL" id="KYO39144.1"/>
    </source>
</evidence>
<gene>
    <name evidence="2" type="ORF">Y1Q_0004795</name>
</gene>
<dbReference type="AlphaFoldDB" id="A0A151NQU3"/>
<evidence type="ECO:0000256" key="1">
    <source>
        <dbReference type="SAM" id="MobiDB-lite"/>
    </source>
</evidence>